<comment type="caution">
    <text evidence="1">The sequence shown here is derived from an EMBL/GenBank/DDBJ whole genome shotgun (WGS) entry which is preliminary data.</text>
</comment>
<evidence type="ECO:0000313" key="2">
    <source>
        <dbReference type="Proteomes" id="UP000245379"/>
    </source>
</evidence>
<accession>A0A317EH73</accession>
<name>A0A317EH73_9SPHI</name>
<protein>
    <submittedName>
        <fullName evidence="1">Uncharacterized protein</fullName>
    </submittedName>
</protein>
<dbReference type="Proteomes" id="UP000245379">
    <property type="component" value="Unassembled WGS sequence"/>
</dbReference>
<keyword evidence="2" id="KW-1185">Reference proteome</keyword>
<gene>
    <name evidence="1" type="ORF">DHW03_19060</name>
</gene>
<dbReference type="AlphaFoldDB" id="A0A317EH73"/>
<organism evidence="1 2">
    <name type="scientific">Pedobacter yonginense</name>
    <dbReference type="NCBI Taxonomy" id="651869"/>
    <lineage>
        <taxon>Bacteria</taxon>
        <taxon>Pseudomonadati</taxon>
        <taxon>Bacteroidota</taxon>
        <taxon>Sphingobacteriia</taxon>
        <taxon>Sphingobacteriales</taxon>
        <taxon>Sphingobacteriaceae</taxon>
        <taxon>Pedobacter</taxon>
    </lineage>
</organism>
<evidence type="ECO:0000313" key="1">
    <source>
        <dbReference type="EMBL" id="PWS25934.1"/>
    </source>
</evidence>
<sequence>MIFSDKEIIDIDEVRVFTLNSLRRLNIRKIEQIQKLGREKFLQDGRLTYLVRLEILNYLHKNGLYFFDDVTPTK</sequence>
<proteinExistence type="predicted"/>
<reference evidence="1 2" key="1">
    <citation type="submission" date="2018-05" db="EMBL/GenBank/DDBJ databases">
        <title>Pedobacter paludis sp. nov., isolated from wetland soil.</title>
        <authorList>
            <person name="Zhang Y."/>
            <person name="Wang G."/>
        </authorList>
    </citation>
    <scope>NUCLEOTIDE SEQUENCE [LARGE SCALE GENOMIC DNA]</scope>
    <source>
        <strain evidence="1 2">KCTC22721</strain>
    </source>
</reference>
<dbReference type="EMBL" id="QGNZ01000006">
    <property type="protein sequence ID" value="PWS25934.1"/>
    <property type="molecule type" value="Genomic_DNA"/>
</dbReference>